<evidence type="ECO:0000313" key="1">
    <source>
        <dbReference type="EMBL" id="AEI70084.1"/>
    </source>
</evidence>
<dbReference type="RefSeq" id="YP_004678939.1">
    <property type="nucleotide sequence ID" value="NC_000852.5"/>
</dbReference>
<reference evidence="1 2" key="1">
    <citation type="journal article" date="1995" name="Virology">
        <title>Analysis of 45 kb of DNA located at the left end of the chlorella virus PBCV-1 genome.</title>
        <authorList>
            <person name="Lu Z."/>
            <person name="Li Y."/>
            <person name="Zhang Y."/>
            <person name="Kutish G.F."/>
            <person name="Rock D.L."/>
            <person name="Van Etten J.L."/>
        </authorList>
    </citation>
    <scope>NUCLEOTIDE SEQUENCE [LARGE SCALE GENOMIC DNA]</scope>
</reference>
<dbReference type="EMBL" id="JF411744">
    <property type="protein sequence ID" value="AEI70084.1"/>
    <property type="molecule type" value="Genomic_DNA"/>
</dbReference>
<dbReference type="KEGG" id="vg:10971103"/>
<keyword evidence="2" id="KW-1185">Reference proteome</keyword>
<gene>
    <name evidence="1" type="primary">a348aR</name>
</gene>
<reference evidence="1 2" key="8">
    <citation type="journal article" date="2010" name="J. Virol.">
        <title>Microarray analysis of Paramecium bursaria chlorella virus 1 transcription.</title>
        <authorList>
            <person name="Yanai-Balser G.M."/>
            <person name="Duncan G.A."/>
            <person name="Eudy J.D."/>
            <person name="Wang D."/>
            <person name="Li X."/>
            <person name="Agarkova I.V."/>
            <person name="Dunigan D.D."/>
            <person name="Van Etten J.L."/>
        </authorList>
    </citation>
    <scope>NUCLEOTIDE SEQUENCE [LARGE SCALE GENOMIC DNA]</scope>
</reference>
<evidence type="ECO:0000313" key="2">
    <source>
        <dbReference type="Proteomes" id="UP000000862"/>
    </source>
</evidence>
<accession>F8TU23</accession>
<sequence length="51" mass="5768">MLYRMRTNAIGLPARGCSEILKFTMILMICIASLNANDHRCTLWNLVIVSV</sequence>
<name>F8TU23_PBCV1</name>
<reference evidence="1 2" key="3">
    <citation type="journal article" date="1996" name="Virology">
        <title>Analysis of 94 kb of the chlorella virus PBCV-1 330-kb genome: map positions 88 to 182.</title>
        <authorList>
            <person name="Lu Z."/>
            <person name="Li Y."/>
            <person name="Que Q."/>
            <person name="Kutish G.F."/>
            <person name="Rock D.L."/>
            <person name="Van Etten J.L."/>
        </authorList>
    </citation>
    <scope>NUCLEOTIDE SEQUENCE [LARGE SCALE GENOMIC DNA]</scope>
</reference>
<reference evidence="1 2" key="4">
    <citation type="journal article" date="1996" name="Virology">
        <title>Analysis of 76 kb of the chlorella virus PBCV-1 330-kb genome: map positions 182 to 258.</title>
        <authorList>
            <person name="Kutish G.F."/>
            <person name="Li Y."/>
            <person name="Lu Z."/>
            <person name="Furuta M."/>
            <person name="Rock D.L."/>
            <person name="Van Etten J.L."/>
        </authorList>
    </citation>
    <scope>NUCLEOTIDE SEQUENCE [LARGE SCALE GENOMIC DNA]</scope>
</reference>
<organism evidence="1 2">
    <name type="scientific">Paramecium bursaria Chlorella virus 1</name>
    <name type="common">PBCV-1</name>
    <dbReference type="NCBI Taxonomy" id="10506"/>
    <lineage>
        <taxon>Viruses</taxon>
        <taxon>Varidnaviria</taxon>
        <taxon>Bamfordvirae</taxon>
        <taxon>Nucleocytoviricota</taxon>
        <taxon>Megaviricetes</taxon>
        <taxon>Algavirales</taxon>
        <taxon>Phycodnaviridae</taxon>
        <taxon>Chlorovirus</taxon>
        <taxon>Chlorovirus vanettense</taxon>
    </lineage>
</organism>
<reference evidence="1 2" key="2">
    <citation type="journal article" date="1995" name="Virology">
        <title>Analysis of 43 kb of the Chlorella virus PBCV-1 330-kb genome: map positions 45 to 88.</title>
        <authorList>
            <person name="Li Y."/>
            <person name="Lu Z."/>
            <person name="Burbank D.E."/>
            <person name="Kutish G.F."/>
            <person name="Rock D.L."/>
            <person name="Van Etten J.L."/>
        </authorList>
    </citation>
    <scope>NUCLEOTIDE SEQUENCE [LARGE SCALE GENOMIC DNA]</scope>
</reference>
<protein>
    <submittedName>
        <fullName evidence="1">Uncharacterized protein</fullName>
    </submittedName>
</protein>
<dbReference type="Proteomes" id="UP000000862">
    <property type="component" value="Segment"/>
</dbReference>
<dbReference type="GeneID" id="10971103"/>
<reference evidence="1 2" key="5">
    <citation type="journal article" date="1997" name="Virology">
        <title>Analysis of 74 kb of DNA located at the right end of the 330-kb chlorella virus PBCV-1 genome.</title>
        <authorList>
            <person name="Li Y."/>
            <person name="Lu Z."/>
            <person name="Sun L."/>
            <person name="Ropp S."/>
            <person name="Kutish G.F."/>
            <person name="Rock D.L."/>
            <person name="Van Etten J.L."/>
        </authorList>
    </citation>
    <scope>NUCLEOTIDE SEQUENCE [LARGE SCALE GENOMIC DNA]</scope>
</reference>
<organismHost>
    <name type="scientific">Chlorella</name>
    <dbReference type="NCBI Taxonomy" id="3071"/>
</organismHost>
<proteinExistence type="predicted"/>
<reference evidence="1 2" key="6">
    <citation type="journal article" date="1999" name="Virology">
        <title>Chlorella virus PBCV-1 encodes a functional homospermidine synthase.</title>
        <authorList>
            <person name="Kaiser A."/>
            <person name="Vollmert M."/>
            <person name="Tholl D."/>
            <person name="Graves M.V."/>
            <person name="Gurnon J.R."/>
            <person name="Xing W."/>
            <person name="Lisec A.D."/>
            <person name="Nickerson K.W."/>
            <person name="Van Etten J.L."/>
        </authorList>
    </citation>
    <scope>NUCLEOTIDE SEQUENCE [LARGE SCALE GENOMIC DNA]</scope>
</reference>
<reference evidence="1 2" key="7">
    <citation type="journal article" date="2000" name="Virology">
        <title>Characterization of a beta-1,3-glucanase encoded by chlorella virus PBCV-1.</title>
        <authorList>
            <person name="Sun L."/>
            <person name="Gurnon J.R."/>
            <person name="Adams B.J."/>
            <person name="Graves M.V."/>
            <person name="Van Etten J.L."/>
        </authorList>
    </citation>
    <scope>NUCLEOTIDE SEQUENCE [LARGE SCALE GENOMIC DNA]</scope>
</reference>